<evidence type="ECO:0000259" key="2">
    <source>
        <dbReference type="Pfam" id="PF26300"/>
    </source>
</evidence>
<feature type="region of interest" description="Disordered" evidence="1">
    <location>
        <begin position="1161"/>
        <end position="1180"/>
    </location>
</feature>
<dbReference type="Proteomes" id="UP000252707">
    <property type="component" value="Unassembled WGS sequence"/>
</dbReference>
<keyword evidence="4" id="KW-1185">Reference proteome</keyword>
<dbReference type="Pfam" id="PF26300">
    <property type="entry name" value="PEPCK_PPi_lobe_2"/>
    <property type="match status" value="1"/>
</dbReference>
<gene>
    <name evidence="3" type="ORF">DFQ59_102130</name>
</gene>
<feature type="domain" description="PPi-type phosphoenolpyruvate carboxykinase lobe 2" evidence="2">
    <location>
        <begin position="526"/>
        <end position="636"/>
    </location>
</feature>
<evidence type="ECO:0000256" key="1">
    <source>
        <dbReference type="SAM" id="MobiDB-lite"/>
    </source>
</evidence>
<feature type="compositionally biased region" description="Basic and acidic residues" evidence="1">
    <location>
        <begin position="1164"/>
        <end position="1174"/>
    </location>
</feature>
<protein>
    <recommendedName>
        <fullName evidence="2">PPi-type phosphoenolpyruvate carboxykinase lobe 2 domain-containing protein</fullName>
    </recommendedName>
</protein>
<comment type="caution">
    <text evidence="3">The sequence shown here is derived from an EMBL/GenBank/DDBJ whole genome shotgun (WGS) entry which is preliminary data.</text>
</comment>
<accession>A0A369CDK8</accession>
<dbReference type="InterPro" id="IPR058710">
    <property type="entry name" value="PEPCK_lobe_2"/>
</dbReference>
<reference evidence="3 4" key="1">
    <citation type="submission" date="2018-07" db="EMBL/GenBank/DDBJ databases">
        <title>Genomic Encyclopedia of Type Strains, Phase IV (KMG-IV): sequencing the most valuable type-strain genomes for metagenomic binning, comparative biology and taxonomic classification.</title>
        <authorList>
            <person name="Goeker M."/>
        </authorList>
    </citation>
    <scope>NUCLEOTIDE SEQUENCE [LARGE SCALE GENOMIC DNA]</scope>
    <source>
        <strain evidence="3 4">DSM 26407</strain>
    </source>
</reference>
<dbReference type="AlphaFoldDB" id="A0A369CDK8"/>
<evidence type="ECO:0000313" key="4">
    <source>
        <dbReference type="Proteomes" id="UP000252707"/>
    </source>
</evidence>
<evidence type="ECO:0000313" key="3">
    <source>
        <dbReference type="EMBL" id="RCX31783.1"/>
    </source>
</evidence>
<name>A0A369CDK8_9GAMM</name>
<sequence>MHDHNRLLTDWTGLDDLEQALGLKTGEEDESWSRRRLQLYINLKLASSGQPICPAEEDAEFLSVARSLLQSYREKSRLLSDYLCPPDRRIQAFLERYLGDLGPGAVPRLPGNTIVLDRHGVARELSLPLGRDAFNSDILSSYRVRQGVLHNPASDRRTTAGSFHVAEDGLPIPGDKKAVPKAVFARLLAAALSPPEELLHLPFATGQPEPAAMFASLLLRPLVCPAIPGRDVAKSMEIRFFAPGRLVSNLDFVESIFGNAGNPYLADNDAALDVEHWTGHTGCVILAPHLVGFTKRELGLPHWDEASERQRADGMCWREADERYNDGNSFKITARDASGVIVTLLADNYFGYCKKEVKTQISFAANLYGLAEEEHAGGALVFVRRNHGEEYGVDSRARASGYSFDEMTGMFAPVMDVQPEGYAVDKRFPQVIYVPQDLRMDLNAQTITWYRDGVKQTLKLRPGHIYMQPNGYRVEMQKHPGAPSWRLLGTEPEGTFCHKPCTVSGGGKSEISKSIDDAVIYGSLYVGDLEEDLDIVEAIFERDYSDRLKPEFAHEDRDPSRKPLSPERSLGSVIKLLTPSPANTDAYNAWLETIPDHIRALAFIIKRVYRPEWGDRWRERLSVDVVNGSPGHELKMNGRKLVGSYLRVGLEGSSAWRVFKVRQDFIAAEKVQMEDDISASVVVPTEALCNCSPNAAGHPSVKLVSNCEFRLFQRPDEAIHPGFDKQTEADMARHGNFIANFEPLHGEALADIVEDVVGFQAFTPPMQNLLRGAYDAGTGYVVSSAHPRLVDGKPSKNPRYLQLRPDLSDPVRRYVAEMGIRLHRRVALERPVCNPVNAVLTGRRNNPPQPGIRPLAVYNPIHYQELPELFMDFICSLTGKSPSTTGAGSEGALTKGPFNALRPTADLNNALVSYILTGYAGYSSAAGHIGPRMRVDHDVSLLIPEIWSRLTERERDPAWLTERGYLEPVRDFEHRGRMVAASRLGYRITDRFVHRFMGKIFDSPTAVFNESVLRPETQDLDAFVDGVDNIVEAQQRVARRYLEDGSVDEACPPLRALLHIMAEGHYRGKDVHHPEIRALFTRESLLASDWYRERLETKQARDQALWQRHVLSLETFLAQESHADVAARLRIAERLEQARERLEWVASPEYLESLRGTIGADPMRPVRDSAERGGEVPAAA</sequence>
<dbReference type="RefSeq" id="WP_245937196.1">
    <property type="nucleotide sequence ID" value="NZ_QPJY01000002.1"/>
</dbReference>
<dbReference type="EMBL" id="QPJY01000002">
    <property type="protein sequence ID" value="RCX31783.1"/>
    <property type="molecule type" value="Genomic_DNA"/>
</dbReference>
<organism evidence="3 4">
    <name type="scientific">Thioalbus denitrificans</name>
    <dbReference type="NCBI Taxonomy" id="547122"/>
    <lineage>
        <taxon>Bacteria</taxon>
        <taxon>Pseudomonadati</taxon>
        <taxon>Pseudomonadota</taxon>
        <taxon>Gammaproteobacteria</taxon>
        <taxon>Chromatiales</taxon>
        <taxon>Ectothiorhodospiraceae</taxon>
        <taxon>Thioalbus</taxon>
    </lineage>
</organism>
<proteinExistence type="predicted"/>